<keyword evidence="2" id="KW-1133">Transmembrane helix</keyword>
<feature type="compositionally biased region" description="Polar residues" evidence="1">
    <location>
        <begin position="197"/>
        <end position="216"/>
    </location>
</feature>
<keyword evidence="4" id="KW-1185">Reference proteome</keyword>
<dbReference type="OrthoDB" id="6647046at2"/>
<dbReference type="Proteomes" id="UP000247746">
    <property type="component" value="Unassembled WGS sequence"/>
</dbReference>
<sequence length="332" mass="36171">MHNAPAVYVPTQPEGNGLTLPTLLSLLAHGLVIGLLVYNYQHTEVDMTGSLETVMVSPEQLADMQGQILANRAAAQAQAANASSSSSTVTQANESNSNNANQNSSQSSSQQVPSFSRPDDTAGRPLLMSEEHHQRLLEQNREYEQRMAEWAEELDESVTEKHDAIERDKRDEQVEEQQRLQEYRNKPNDTPKIVRPNNKSTNIEFESNDSDGTPKNYSLAKGDSVVSSDTTSTTKESSRSAAGGNRGASNNEIISLIKRNYNPPTGAKGTTQRATLTITVNASGKVTNVSVSGPDSRVNEAAKQAAWDADSFPIDTSDPKYPTFDIQFRGSN</sequence>
<proteinExistence type="predicted"/>
<keyword evidence="3" id="KW-0131">Cell cycle</keyword>
<accession>A0A2V4VVD4</accession>
<feature type="region of interest" description="Disordered" evidence="1">
    <location>
        <begin position="151"/>
        <end position="249"/>
    </location>
</feature>
<keyword evidence="2" id="KW-0472">Membrane</keyword>
<organism evidence="3 4">
    <name type="scientific">Psychrobacter fozii</name>
    <dbReference type="NCBI Taxonomy" id="198480"/>
    <lineage>
        <taxon>Bacteria</taxon>
        <taxon>Pseudomonadati</taxon>
        <taxon>Pseudomonadota</taxon>
        <taxon>Gammaproteobacteria</taxon>
        <taxon>Moraxellales</taxon>
        <taxon>Moraxellaceae</taxon>
        <taxon>Psychrobacter</taxon>
    </lineage>
</organism>
<protein>
    <submittedName>
        <fullName evidence="3">Cell division and transport-associated protein TolA</fullName>
    </submittedName>
</protein>
<evidence type="ECO:0000256" key="2">
    <source>
        <dbReference type="SAM" id="Phobius"/>
    </source>
</evidence>
<keyword evidence="2" id="KW-0812">Transmembrane</keyword>
<evidence type="ECO:0000256" key="1">
    <source>
        <dbReference type="SAM" id="MobiDB-lite"/>
    </source>
</evidence>
<evidence type="ECO:0000313" key="4">
    <source>
        <dbReference type="Proteomes" id="UP000247746"/>
    </source>
</evidence>
<feature type="compositionally biased region" description="Low complexity" evidence="1">
    <location>
        <begin position="223"/>
        <end position="234"/>
    </location>
</feature>
<feature type="compositionally biased region" description="Basic and acidic residues" evidence="1">
    <location>
        <begin position="158"/>
        <end position="189"/>
    </location>
</feature>
<keyword evidence="3" id="KW-0132">Cell division</keyword>
<dbReference type="Gene3D" id="3.30.1150.10">
    <property type="match status" value="1"/>
</dbReference>
<name>A0A2V4VVD4_9GAMM</name>
<dbReference type="EMBL" id="QJSU01000004">
    <property type="protein sequence ID" value="PYE39304.1"/>
    <property type="molecule type" value="Genomic_DNA"/>
</dbReference>
<dbReference type="AlphaFoldDB" id="A0A2V4VVD4"/>
<reference evidence="3 4" key="1">
    <citation type="submission" date="2018-06" db="EMBL/GenBank/DDBJ databases">
        <title>Genomic Encyclopedia of Type Strains, Phase III (KMG-III): the genomes of soil and plant-associated and newly described type strains.</title>
        <authorList>
            <person name="Whitman W."/>
        </authorList>
    </citation>
    <scope>NUCLEOTIDE SEQUENCE [LARGE SCALE GENOMIC DNA]</scope>
    <source>
        <strain evidence="3 4">CECT 5889</strain>
    </source>
</reference>
<feature type="transmembrane region" description="Helical" evidence="2">
    <location>
        <begin position="20"/>
        <end position="40"/>
    </location>
</feature>
<dbReference type="SUPFAM" id="SSF74653">
    <property type="entry name" value="TolA/TonB C-terminal domain"/>
    <property type="match status" value="1"/>
</dbReference>
<feature type="region of interest" description="Disordered" evidence="1">
    <location>
        <begin position="81"/>
        <end position="124"/>
    </location>
</feature>
<gene>
    <name evidence="3" type="ORF">DFP82_104116</name>
</gene>
<dbReference type="GO" id="GO:0051301">
    <property type="term" value="P:cell division"/>
    <property type="evidence" value="ECO:0007669"/>
    <property type="project" value="UniProtKB-KW"/>
</dbReference>
<evidence type="ECO:0000313" key="3">
    <source>
        <dbReference type="EMBL" id="PYE39304.1"/>
    </source>
</evidence>
<comment type="caution">
    <text evidence="3">The sequence shown here is derived from an EMBL/GenBank/DDBJ whole genome shotgun (WGS) entry which is preliminary data.</text>
</comment>
<feature type="compositionally biased region" description="Low complexity" evidence="1">
    <location>
        <begin position="81"/>
        <end position="111"/>
    </location>
</feature>